<protein>
    <submittedName>
        <fullName evidence="3">DUF2236 domain-containing protein</fullName>
    </submittedName>
</protein>
<reference evidence="1 2" key="2">
    <citation type="submission" date="2018-11" db="EMBL/GenBank/DDBJ databases">
        <authorList>
            <consortium name="Pathogen Informatics"/>
        </authorList>
    </citation>
    <scope>NUCLEOTIDE SEQUENCE [LARGE SCALE GENOMIC DNA]</scope>
    <source>
        <strain evidence="1 2">Egypt</strain>
    </source>
</reference>
<organism evidence="3">
    <name type="scientific">Echinostoma caproni</name>
    <dbReference type="NCBI Taxonomy" id="27848"/>
    <lineage>
        <taxon>Eukaryota</taxon>
        <taxon>Metazoa</taxon>
        <taxon>Spiralia</taxon>
        <taxon>Lophotrochozoa</taxon>
        <taxon>Platyhelminthes</taxon>
        <taxon>Trematoda</taxon>
        <taxon>Digenea</taxon>
        <taxon>Plagiorchiida</taxon>
        <taxon>Echinostomata</taxon>
        <taxon>Echinostomatoidea</taxon>
        <taxon>Echinostomatidae</taxon>
        <taxon>Echinostoma</taxon>
    </lineage>
</organism>
<dbReference type="OrthoDB" id="6271583at2759"/>
<dbReference type="WBParaSite" id="ECPE_0001736401-mRNA-1">
    <property type="protein sequence ID" value="ECPE_0001736401-mRNA-1"/>
    <property type="gene ID" value="ECPE_0001736401"/>
</dbReference>
<dbReference type="AlphaFoldDB" id="A0A183BDN4"/>
<name>A0A183BDN4_9TREM</name>
<evidence type="ECO:0000313" key="3">
    <source>
        <dbReference type="WBParaSite" id="ECPE_0001736401-mRNA-1"/>
    </source>
</evidence>
<dbReference type="EMBL" id="UZAN01068640">
    <property type="protein sequence ID" value="VDP94609.1"/>
    <property type="molecule type" value="Genomic_DNA"/>
</dbReference>
<reference evidence="3" key="1">
    <citation type="submission" date="2016-06" db="UniProtKB">
        <authorList>
            <consortium name="WormBaseParasite"/>
        </authorList>
    </citation>
    <scope>IDENTIFICATION</scope>
</reference>
<dbReference type="Proteomes" id="UP000272942">
    <property type="component" value="Unassembled WGS sequence"/>
</dbReference>
<gene>
    <name evidence="1" type="ORF">ECPE_LOCUS17319</name>
</gene>
<proteinExistence type="predicted"/>
<accession>A0A183BDN4</accession>
<evidence type="ECO:0000313" key="2">
    <source>
        <dbReference type="Proteomes" id="UP000272942"/>
    </source>
</evidence>
<evidence type="ECO:0000313" key="1">
    <source>
        <dbReference type="EMBL" id="VDP94609.1"/>
    </source>
</evidence>
<sequence>MTKIYYDLFLRVQHLAQWSPTERQTWLHHPRLPMLLRYIGLRSPSAAQLRQAIFVLRRYLPEFDPLGSTLNYGVNGTFSLNTLSHILRDRAKRGALLNRAVALKFEELRSWPRPVRRSTVIGGIVPMNQLHLYQESQIRMLWAGILD</sequence>
<keyword evidence="2" id="KW-1185">Reference proteome</keyword>